<dbReference type="SUPFAM" id="SSF53474">
    <property type="entry name" value="alpha/beta-Hydrolases"/>
    <property type="match status" value="1"/>
</dbReference>
<dbReference type="PANTHER" id="PTHR10824:SF36">
    <property type="entry name" value="ACYL-COA THIOESTERASE 17-RELATED"/>
    <property type="match status" value="1"/>
</dbReference>
<dbReference type="Gene3D" id="2.60.40.2240">
    <property type="entry name" value="Acyl-CoA thioester hydrolase/BAAT N-terminal domain"/>
    <property type="match status" value="1"/>
</dbReference>
<keyword evidence="6" id="KW-1185">Reference proteome</keyword>
<comment type="caution">
    <text evidence="5">The sequence shown here is derived from an EMBL/GenBank/DDBJ whole genome shotgun (WGS) entry which is preliminary data.</text>
</comment>
<protein>
    <recommendedName>
        <fullName evidence="7">Acyl-CoA thioesterase 19</fullName>
    </recommendedName>
</protein>
<evidence type="ECO:0000259" key="3">
    <source>
        <dbReference type="Pfam" id="PF04775"/>
    </source>
</evidence>
<dbReference type="Pfam" id="PF08840">
    <property type="entry name" value="BAAT_C"/>
    <property type="match status" value="1"/>
</dbReference>
<reference evidence="5" key="1">
    <citation type="submission" date="2021-01" db="EMBL/GenBank/DDBJ databases">
        <title>A chromosome-scale assembly of European eel, Anguilla anguilla.</title>
        <authorList>
            <person name="Henkel C."/>
            <person name="Jong-Raadsen S.A."/>
            <person name="Dufour S."/>
            <person name="Weltzien F.-A."/>
            <person name="Palstra A.P."/>
            <person name="Pelster B."/>
            <person name="Spaink H.P."/>
            <person name="Van Den Thillart G.E."/>
            <person name="Jansen H."/>
            <person name="Zahm M."/>
            <person name="Klopp C."/>
            <person name="Cedric C."/>
            <person name="Louis A."/>
            <person name="Berthelot C."/>
            <person name="Parey E."/>
            <person name="Roest Crollius H."/>
            <person name="Montfort J."/>
            <person name="Robinson-Rechavi M."/>
            <person name="Bucao C."/>
            <person name="Bouchez O."/>
            <person name="Gislard M."/>
            <person name="Lluch J."/>
            <person name="Milhes M."/>
            <person name="Lampietro C."/>
            <person name="Lopez Roques C."/>
            <person name="Donnadieu C."/>
            <person name="Braasch I."/>
            <person name="Desvignes T."/>
            <person name="Postlethwait J."/>
            <person name="Bobe J."/>
            <person name="Guiguen Y."/>
            <person name="Dirks R."/>
        </authorList>
    </citation>
    <scope>NUCLEOTIDE SEQUENCE</scope>
    <source>
        <strain evidence="5">Tag_6206</strain>
        <tissue evidence="5">Liver</tissue>
    </source>
</reference>
<evidence type="ECO:0000313" key="6">
    <source>
        <dbReference type="Proteomes" id="UP001044222"/>
    </source>
</evidence>
<feature type="active site" description="Charge relay system" evidence="2">
    <location>
        <position position="242"/>
    </location>
</feature>
<dbReference type="GO" id="GO:0006637">
    <property type="term" value="P:acyl-CoA metabolic process"/>
    <property type="evidence" value="ECO:0007669"/>
    <property type="project" value="InterPro"/>
</dbReference>
<dbReference type="AlphaFoldDB" id="A0A9D3RHZ9"/>
<evidence type="ECO:0000259" key="4">
    <source>
        <dbReference type="Pfam" id="PF08840"/>
    </source>
</evidence>
<dbReference type="EMBL" id="JAFIRN010000019">
    <property type="protein sequence ID" value="KAG5830758.1"/>
    <property type="molecule type" value="Genomic_DNA"/>
</dbReference>
<feature type="active site" description="Charge relay system" evidence="2">
    <location>
        <position position="334"/>
    </location>
</feature>
<dbReference type="Pfam" id="PF04775">
    <property type="entry name" value="Bile_Hydr_Trans"/>
    <property type="match status" value="1"/>
</dbReference>
<name>A0A9D3RHZ9_ANGAN</name>
<feature type="active site" description="Charge relay system" evidence="2">
    <location>
        <position position="369"/>
    </location>
</feature>
<dbReference type="InterPro" id="IPR016662">
    <property type="entry name" value="Acyl-CoA_thioEstase_long-chain"/>
</dbReference>
<evidence type="ECO:0000256" key="2">
    <source>
        <dbReference type="PIRSR" id="PIRSR016521-1"/>
    </source>
</evidence>
<dbReference type="Gene3D" id="3.40.50.1820">
    <property type="entry name" value="alpha/beta hydrolase"/>
    <property type="match status" value="1"/>
</dbReference>
<evidence type="ECO:0008006" key="7">
    <source>
        <dbReference type="Google" id="ProtNLM"/>
    </source>
</evidence>
<dbReference type="GO" id="GO:0006631">
    <property type="term" value="P:fatty acid metabolic process"/>
    <property type="evidence" value="ECO:0007669"/>
    <property type="project" value="TreeGrafter"/>
</dbReference>
<feature type="domain" description="Acyl-CoA thioester hydrolase/bile acid-CoA amino acid N-acetyltransferase" evidence="3">
    <location>
        <begin position="20"/>
        <end position="151"/>
    </location>
</feature>
<evidence type="ECO:0000256" key="1">
    <source>
        <dbReference type="ARBA" id="ARBA00006538"/>
    </source>
</evidence>
<organism evidence="5 6">
    <name type="scientific">Anguilla anguilla</name>
    <name type="common">European freshwater eel</name>
    <name type="synonym">Muraena anguilla</name>
    <dbReference type="NCBI Taxonomy" id="7936"/>
    <lineage>
        <taxon>Eukaryota</taxon>
        <taxon>Metazoa</taxon>
        <taxon>Chordata</taxon>
        <taxon>Craniata</taxon>
        <taxon>Vertebrata</taxon>
        <taxon>Euteleostomi</taxon>
        <taxon>Actinopterygii</taxon>
        <taxon>Neopterygii</taxon>
        <taxon>Teleostei</taxon>
        <taxon>Anguilliformes</taxon>
        <taxon>Anguillidae</taxon>
        <taxon>Anguilla</taxon>
    </lineage>
</organism>
<evidence type="ECO:0000313" key="5">
    <source>
        <dbReference type="EMBL" id="KAG5830758.1"/>
    </source>
</evidence>
<feature type="domain" description="BAAT/Acyl-CoA thioester hydrolase C-terminal" evidence="4">
    <location>
        <begin position="216"/>
        <end position="424"/>
    </location>
</feature>
<dbReference type="FunFam" id="2.60.40.2240:FF:000002">
    <property type="entry name" value="Acyl-CoA thioesterase 18"/>
    <property type="match status" value="1"/>
</dbReference>
<dbReference type="GO" id="GO:0047617">
    <property type="term" value="F:fatty acyl-CoA hydrolase activity"/>
    <property type="evidence" value="ECO:0007669"/>
    <property type="project" value="TreeGrafter"/>
</dbReference>
<dbReference type="InterPro" id="IPR014940">
    <property type="entry name" value="BAAT_C"/>
</dbReference>
<dbReference type="InterPro" id="IPR029058">
    <property type="entry name" value="AB_hydrolase_fold"/>
</dbReference>
<comment type="similarity">
    <text evidence="1">Belongs to the C/M/P thioester hydrolase family.</text>
</comment>
<gene>
    <name evidence="5" type="ORF">ANANG_G00313990</name>
</gene>
<dbReference type="Proteomes" id="UP001044222">
    <property type="component" value="Chromosome 19"/>
</dbReference>
<sequence>MSGNNLLTVLSVRPSRGLVDEKFQVVVENLFPGQEVTLHSQMRSDDDDVWHAYGHYVSDDEGTVKVAEHVCVGGSYEGMEPMGLLWSMKPVPGSRTEVRLRKTDVSQPMVVHISVYRGHISQGFGEAGAVARVVAERWYMAPGVRRLDVTEGKVRGTLFLPPGPGPFPAILDMWGGGGGLVEYRSALLASHGYVSLALDYMSHKTMADLSVEVGNQYFEAAFAVLTEHPQVCRDRVAMYGLSFGTSVALAMAVYSPAVQPRCLVCVNGSHVQQEWGSLNDILKELAKNVHKTRYDEEQRVIWRDLLLPIPSDPSQKVAMGNLQCPLLLIVGEDDQNWPTLESAKDMEKMMEEAGNRHLLTVLSYPRAGHLIEPPYTPHVRSSNFMIAQSRKKVLVLWGGEVVAHSRAQEDSWRKTLAFLQQHLYGPDPEAPGDQ</sequence>
<dbReference type="InterPro" id="IPR042490">
    <property type="entry name" value="Thio_Ohase/BAAT_N"/>
</dbReference>
<proteinExistence type="inferred from homology"/>
<dbReference type="PIRSF" id="PIRSF016521">
    <property type="entry name" value="Acyl-CoA_hydro"/>
    <property type="match status" value="1"/>
</dbReference>
<dbReference type="InterPro" id="IPR006862">
    <property type="entry name" value="Thio_Ohase/aa_AcTrfase"/>
</dbReference>
<dbReference type="FunFam" id="3.40.50.1820:FF:000024">
    <property type="entry name" value="acyl-coenzyme A thioesterase 4"/>
    <property type="match status" value="1"/>
</dbReference>
<dbReference type="PANTHER" id="PTHR10824">
    <property type="entry name" value="ACYL-COENZYME A THIOESTERASE-RELATED"/>
    <property type="match status" value="1"/>
</dbReference>
<accession>A0A9D3RHZ9</accession>